<protein>
    <submittedName>
        <fullName evidence="6">LysR family transcriptional regulator</fullName>
    </submittedName>
</protein>
<dbReference type="Pfam" id="PF00126">
    <property type="entry name" value="HTH_1"/>
    <property type="match status" value="1"/>
</dbReference>
<proteinExistence type="inferred from homology"/>
<dbReference type="Pfam" id="PF03466">
    <property type="entry name" value="LysR_substrate"/>
    <property type="match status" value="1"/>
</dbReference>
<evidence type="ECO:0000313" key="7">
    <source>
        <dbReference type="Proteomes" id="UP000075538"/>
    </source>
</evidence>
<dbReference type="PROSITE" id="PS50931">
    <property type="entry name" value="HTH_LYSR"/>
    <property type="match status" value="1"/>
</dbReference>
<dbReference type="PATRIC" id="fig|178901.15.peg.2085"/>
<dbReference type="InterPro" id="IPR058163">
    <property type="entry name" value="LysR-type_TF_proteobact-type"/>
</dbReference>
<feature type="domain" description="HTH lysR-type" evidence="5">
    <location>
        <begin position="4"/>
        <end position="61"/>
    </location>
</feature>
<organism evidence="6 7">
    <name type="scientific">Acetobacter malorum</name>
    <dbReference type="NCBI Taxonomy" id="178901"/>
    <lineage>
        <taxon>Bacteria</taxon>
        <taxon>Pseudomonadati</taxon>
        <taxon>Pseudomonadota</taxon>
        <taxon>Alphaproteobacteria</taxon>
        <taxon>Acetobacterales</taxon>
        <taxon>Acetobacteraceae</taxon>
        <taxon>Acetobacter</taxon>
    </lineage>
</organism>
<evidence type="ECO:0000256" key="3">
    <source>
        <dbReference type="ARBA" id="ARBA00023125"/>
    </source>
</evidence>
<dbReference type="Gene3D" id="3.40.190.290">
    <property type="match status" value="1"/>
</dbReference>
<dbReference type="InterPro" id="IPR005119">
    <property type="entry name" value="LysR_subst-bd"/>
</dbReference>
<dbReference type="GO" id="GO:0006351">
    <property type="term" value="P:DNA-templated transcription"/>
    <property type="evidence" value="ECO:0007669"/>
    <property type="project" value="TreeGrafter"/>
</dbReference>
<dbReference type="Gene3D" id="1.10.10.10">
    <property type="entry name" value="Winged helix-like DNA-binding domain superfamily/Winged helix DNA-binding domain"/>
    <property type="match status" value="1"/>
</dbReference>
<comment type="caution">
    <text evidence="6">The sequence shown here is derived from an EMBL/GenBank/DDBJ whole genome shotgun (WGS) entry which is preliminary data.</text>
</comment>
<sequence>MRREELVDLNAFLIVAEEQSFTRAAARMGTSQSTLSYTIRRLETRLGVRLLTRTTRRVSPTEAGERLLRTLAPALDSIAGEIERLGQLRDRPAGTIRITTSEHAANRLLWPVLEKLLPEYPDVHVELAVQAGLTDIVAERFDAGVRLGESIAKDMVAVRIGPDLRMAVVGAPSYFAGKKKPKTPQDLAHHQCINMRMETSGRIYAWELEKGKRELHVRVEGQLVFNNIPMILQAAMAGFGLACVLEDQVTGHIADGRLVRVLEDWCPPFSGYHLYYPSRRQSSAAFRLLVDALRYRQ</sequence>
<name>A0A149V5U7_9PROT</name>
<accession>A0A149V5U7</accession>
<dbReference type="PRINTS" id="PR00039">
    <property type="entry name" value="HTHLYSR"/>
</dbReference>
<dbReference type="InterPro" id="IPR036390">
    <property type="entry name" value="WH_DNA-bd_sf"/>
</dbReference>
<dbReference type="SUPFAM" id="SSF53850">
    <property type="entry name" value="Periplasmic binding protein-like II"/>
    <property type="match status" value="1"/>
</dbReference>
<keyword evidence="4" id="KW-0804">Transcription</keyword>
<dbReference type="EMBL" id="LHZZ01000525">
    <property type="protein sequence ID" value="KXV75476.1"/>
    <property type="molecule type" value="Genomic_DNA"/>
</dbReference>
<keyword evidence="2" id="KW-0805">Transcription regulation</keyword>
<evidence type="ECO:0000256" key="1">
    <source>
        <dbReference type="ARBA" id="ARBA00009437"/>
    </source>
</evidence>
<dbReference type="FunFam" id="3.40.190.290:FF:000012">
    <property type="entry name" value="Transcriptional regulator, LysR family"/>
    <property type="match status" value="1"/>
</dbReference>
<reference evidence="6 7" key="1">
    <citation type="submission" date="2015-06" db="EMBL/GenBank/DDBJ databases">
        <title>Improved classification and identification of acetic acid bacteria using matrix-assisted laser desorption/ionization time-of-flight mass spectrometry; Gluconobacter nephelii and Gluconobacter uchimurae are later heterotypic synonyms of Gluconobacter japonicus and Gluconobacter oxydans, respectively.</title>
        <authorList>
            <person name="Li L."/>
            <person name="Cleenwerck I."/>
            <person name="De Vuyst L."/>
            <person name="Vandamme P."/>
        </authorList>
    </citation>
    <scope>NUCLEOTIDE SEQUENCE [LARGE SCALE GENOMIC DNA]</scope>
    <source>
        <strain evidence="6 7">LMG 1604</strain>
    </source>
</reference>
<gene>
    <name evidence="6" type="ORF">AD953_07305</name>
</gene>
<dbReference type="GO" id="GO:0043565">
    <property type="term" value="F:sequence-specific DNA binding"/>
    <property type="evidence" value="ECO:0007669"/>
    <property type="project" value="TreeGrafter"/>
</dbReference>
<comment type="similarity">
    <text evidence="1">Belongs to the LysR transcriptional regulatory family.</text>
</comment>
<dbReference type="AlphaFoldDB" id="A0A149V5U7"/>
<evidence type="ECO:0000256" key="4">
    <source>
        <dbReference type="ARBA" id="ARBA00023163"/>
    </source>
</evidence>
<evidence type="ECO:0000259" key="5">
    <source>
        <dbReference type="PROSITE" id="PS50931"/>
    </source>
</evidence>
<dbReference type="PANTHER" id="PTHR30537">
    <property type="entry name" value="HTH-TYPE TRANSCRIPTIONAL REGULATOR"/>
    <property type="match status" value="1"/>
</dbReference>
<dbReference type="SUPFAM" id="SSF46785">
    <property type="entry name" value="Winged helix' DNA-binding domain"/>
    <property type="match status" value="1"/>
</dbReference>
<dbReference type="FunFam" id="1.10.10.10:FF:000001">
    <property type="entry name" value="LysR family transcriptional regulator"/>
    <property type="match status" value="1"/>
</dbReference>
<dbReference type="InterPro" id="IPR036388">
    <property type="entry name" value="WH-like_DNA-bd_sf"/>
</dbReference>
<dbReference type="RefSeq" id="WP_061490932.1">
    <property type="nucleotide sequence ID" value="NZ_LHZZ01000525.1"/>
</dbReference>
<evidence type="ECO:0000256" key="2">
    <source>
        <dbReference type="ARBA" id="ARBA00023015"/>
    </source>
</evidence>
<dbReference type="GO" id="GO:0003700">
    <property type="term" value="F:DNA-binding transcription factor activity"/>
    <property type="evidence" value="ECO:0007669"/>
    <property type="project" value="InterPro"/>
</dbReference>
<dbReference type="PANTHER" id="PTHR30537:SF1">
    <property type="entry name" value="HTH-TYPE TRANSCRIPTIONAL REGULATOR PGRR"/>
    <property type="match status" value="1"/>
</dbReference>
<dbReference type="Proteomes" id="UP000075538">
    <property type="component" value="Unassembled WGS sequence"/>
</dbReference>
<keyword evidence="3" id="KW-0238">DNA-binding</keyword>
<evidence type="ECO:0000313" key="6">
    <source>
        <dbReference type="EMBL" id="KXV75476.1"/>
    </source>
</evidence>
<dbReference type="InterPro" id="IPR000847">
    <property type="entry name" value="LysR_HTH_N"/>
</dbReference>
<dbReference type="CDD" id="cd08474">
    <property type="entry name" value="PBP2_CrgA_like_5"/>
    <property type="match status" value="1"/>
</dbReference>